<evidence type="ECO:0000313" key="2">
    <source>
        <dbReference type="EMBL" id="XAN08517.1"/>
    </source>
</evidence>
<sequence length="121" mass="13183">MCIALHTCEAAVAPRASSPNPPVVRPALQQEWFTLQEVEQLGFPTYATLRRYIADGVLVAHKIGGRVRVHRDALDALPQRINLREREVESVEAAIDRIVAAAPALSDEQCRRLAAAFGGAS</sequence>
<proteinExistence type="predicted"/>
<reference evidence="2 3" key="1">
    <citation type="submission" date="2024-04" db="EMBL/GenBank/DDBJ databases">
        <title>Isolation of an actinomycete strain from pig manure.</title>
        <authorList>
            <person name="Gong T."/>
            <person name="Yu Z."/>
            <person name="An M."/>
            <person name="Wei C."/>
            <person name="Yang W."/>
            <person name="Liu L."/>
        </authorList>
    </citation>
    <scope>NUCLEOTIDE SEQUENCE [LARGE SCALE GENOMIC DNA]</scope>
    <source>
        <strain evidence="2 3">ZF39</strain>
    </source>
</reference>
<gene>
    <name evidence="2" type="ORF">AADG42_14800</name>
</gene>
<keyword evidence="3" id="KW-1185">Reference proteome</keyword>
<evidence type="ECO:0000259" key="1">
    <source>
        <dbReference type="Pfam" id="PF12728"/>
    </source>
</evidence>
<name>A0ABZ3FSZ1_9ACTN</name>
<feature type="domain" description="Helix-turn-helix" evidence="1">
    <location>
        <begin position="47"/>
        <end position="76"/>
    </location>
</feature>
<evidence type="ECO:0000313" key="3">
    <source>
        <dbReference type="Proteomes" id="UP001442841"/>
    </source>
</evidence>
<dbReference type="InterPro" id="IPR041657">
    <property type="entry name" value="HTH_17"/>
</dbReference>
<accession>A0ABZ3FSZ1</accession>
<dbReference type="Proteomes" id="UP001442841">
    <property type="component" value="Chromosome"/>
</dbReference>
<dbReference type="RefSeq" id="WP_425309973.1">
    <property type="nucleotide sequence ID" value="NZ_CP154795.1"/>
</dbReference>
<protein>
    <submittedName>
        <fullName evidence="2">Helix-turn-helix domain-containing protein</fullName>
    </submittedName>
</protein>
<dbReference type="Pfam" id="PF12728">
    <property type="entry name" value="HTH_17"/>
    <property type="match status" value="1"/>
</dbReference>
<dbReference type="EMBL" id="CP154795">
    <property type="protein sequence ID" value="XAN08517.1"/>
    <property type="molecule type" value="Genomic_DNA"/>
</dbReference>
<organism evidence="2 3">
    <name type="scientific">Ammonicoccus fulvus</name>
    <dbReference type="NCBI Taxonomy" id="3138240"/>
    <lineage>
        <taxon>Bacteria</taxon>
        <taxon>Bacillati</taxon>
        <taxon>Actinomycetota</taxon>
        <taxon>Actinomycetes</taxon>
        <taxon>Propionibacteriales</taxon>
        <taxon>Propionibacteriaceae</taxon>
        <taxon>Ammonicoccus</taxon>
    </lineage>
</organism>